<dbReference type="OrthoDB" id="39175at2759"/>
<evidence type="ECO:0000313" key="4">
    <source>
        <dbReference type="Proteomes" id="UP000292702"/>
    </source>
</evidence>
<dbReference type="Gene3D" id="4.10.240.10">
    <property type="entry name" value="Zn(2)-C6 fungal-type DNA-binding domain"/>
    <property type="match status" value="1"/>
</dbReference>
<organism evidence="3 4">
    <name type="scientific">Steccherinum ochraceum</name>
    <dbReference type="NCBI Taxonomy" id="92696"/>
    <lineage>
        <taxon>Eukaryota</taxon>
        <taxon>Fungi</taxon>
        <taxon>Dikarya</taxon>
        <taxon>Basidiomycota</taxon>
        <taxon>Agaricomycotina</taxon>
        <taxon>Agaricomycetes</taxon>
        <taxon>Polyporales</taxon>
        <taxon>Steccherinaceae</taxon>
        <taxon>Steccherinum</taxon>
    </lineage>
</organism>
<dbReference type="InterPro" id="IPR036864">
    <property type="entry name" value="Zn2-C6_fun-type_DNA-bd_sf"/>
</dbReference>
<feature type="compositionally biased region" description="Basic and acidic residues" evidence="1">
    <location>
        <begin position="145"/>
        <end position="154"/>
    </location>
</feature>
<reference evidence="3 4" key="1">
    <citation type="submission" date="2018-11" db="EMBL/GenBank/DDBJ databases">
        <title>Genome assembly of Steccherinum ochraceum LE-BIN_3174, the white-rot fungus of the Steccherinaceae family (The Residual Polyporoid clade, Polyporales, Basidiomycota).</title>
        <authorList>
            <person name="Fedorova T.V."/>
            <person name="Glazunova O.A."/>
            <person name="Landesman E.O."/>
            <person name="Moiseenko K.V."/>
            <person name="Psurtseva N.V."/>
            <person name="Savinova O.S."/>
            <person name="Shakhova N.V."/>
            <person name="Tyazhelova T.V."/>
            <person name="Vasina D.V."/>
        </authorList>
    </citation>
    <scope>NUCLEOTIDE SEQUENCE [LARGE SCALE GENOMIC DNA]</scope>
    <source>
        <strain evidence="3 4">LE-BIN_3174</strain>
    </source>
</reference>
<dbReference type="AlphaFoldDB" id="A0A4R0RHR2"/>
<dbReference type="PROSITE" id="PS50048">
    <property type="entry name" value="ZN2_CY6_FUNGAL_2"/>
    <property type="match status" value="1"/>
</dbReference>
<feature type="region of interest" description="Disordered" evidence="1">
    <location>
        <begin position="198"/>
        <end position="263"/>
    </location>
</feature>
<evidence type="ECO:0000259" key="2">
    <source>
        <dbReference type="PROSITE" id="PS50048"/>
    </source>
</evidence>
<dbReference type="PROSITE" id="PS00463">
    <property type="entry name" value="ZN2_CY6_FUNGAL_1"/>
    <property type="match status" value="1"/>
</dbReference>
<name>A0A4R0RHR2_9APHY</name>
<feature type="compositionally biased region" description="Polar residues" evidence="1">
    <location>
        <begin position="155"/>
        <end position="168"/>
    </location>
</feature>
<comment type="caution">
    <text evidence="3">The sequence shown here is derived from an EMBL/GenBank/DDBJ whole genome shotgun (WGS) entry which is preliminary data.</text>
</comment>
<dbReference type="Proteomes" id="UP000292702">
    <property type="component" value="Unassembled WGS sequence"/>
</dbReference>
<feature type="region of interest" description="Disordered" evidence="1">
    <location>
        <begin position="374"/>
        <end position="422"/>
    </location>
</feature>
<dbReference type="SUPFAM" id="SSF57701">
    <property type="entry name" value="Zn2/Cys6 DNA-binding domain"/>
    <property type="match status" value="1"/>
</dbReference>
<feature type="region of interest" description="Disordered" evidence="1">
    <location>
        <begin position="112"/>
        <end position="168"/>
    </location>
</feature>
<feature type="domain" description="Zn(2)-C6 fungal-type" evidence="2">
    <location>
        <begin position="430"/>
        <end position="465"/>
    </location>
</feature>
<dbReference type="GO" id="GO:0008270">
    <property type="term" value="F:zinc ion binding"/>
    <property type="evidence" value="ECO:0007669"/>
    <property type="project" value="InterPro"/>
</dbReference>
<feature type="compositionally biased region" description="Polar residues" evidence="1">
    <location>
        <begin position="206"/>
        <end position="218"/>
    </location>
</feature>
<feature type="compositionally biased region" description="Pro residues" evidence="1">
    <location>
        <begin position="409"/>
        <end position="420"/>
    </location>
</feature>
<dbReference type="SMART" id="SM00066">
    <property type="entry name" value="GAL4"/>
    <property type="match status" value="1"/>
</dbReference>
<gene>
    <name evidence="3" type="ORF">EIP91_001482</name>
</gene>
<evidence type="ECO:0000256" key="1">
    <source>
        <dbReference type="SAM" id="MobiDB-lite"/>
    </source>
</evidence>
<dbReference type="InterPro" id="IPR001138">
    <property type="entry name" value="Zn2Cys6_DnaBD"/>
</dbReference>
<feature type="compositionally biased region" description="Basic residues" evidence="1">
    <location>
        <begin position="380"/>
        <end position="394"/>
    </location>
</feature>
<sequence>MTTYPAPTLPAVHHAHSGFSGPTLVDPYPATDPYATTASYDDHNHSPYYATQYSSNDGILNPAWEGPSTGPPHVHRAQDANASYDQNISGHLYHNHALSGPASWAFQDAQGFTHPAQPEGQWMTEQERVQQDALTEDAHTTSCSESHHLHRDTFSDTAGSISPMSDSSVESLPVHEAVVPMSSSSSIANWNVLPNHQYQHHDKSRAQQATRGSYSQTYHPAPATTVDDVSQQSYDAHQHQAPISVRSSEHRRSRHDDQLTGLQLHHDGRQQSAFYENSHSETYSTHDHQAYESPVADEIEYTPSPISPSYPILQYPAAQPVQSHRPPSPMAHLPYPDEVQRVHRPALHDVAAHDSQWVDYDPARPATTLTSQDTEDAYHRHAPHPHPSRPHPSARRAGAQLPSMANVAPPAPPRSPPLIEDPPKKPLTLACLFCRKRKIACGSPPPGSPNRTCNQCARRSLKCVYPAASRRGMRPRARDNEPATVDGVFHMEVPVVVITQ</sequence>
<dbReference type="Pfam" id="PF00172">
    <property type="entry name" value="Zn_clus"/>
    <property type="match status" value="1"/>
</dbReference>
<dbReference type="GO" id="GO:0000981">
    <property type="term" value="F:DNA-binding transcription factor activity, RNA polymerase II-specific"/>
    <property type="evidence" value="ECO:0007669"/>
    <property type="project" value="InterPro"/>
</dbReference>
<keyword evidence="4" id="KW-1185">Reference proteome</keyword>
<feature type="compositionally biased region" description="Basic and acidic residues" evidence="1">
    <location>
        <begin position="247"/>
        <end position="263"/>
    </location>
</feature>
<dbReference type="STRING" id="92696.A0A4R0RHR2"/>
<dbReference type="EMBL" id="RWJN01000139">
    <property type="protein sequence ID" value="TCD66333.1"/>
    <property type="molecule type" value="Genomic_DNA"/>
</dbReference>
<proteinExistence type="predicted"/>
<evidence type="ECO:0000313" key="3">
    <source>
        <dbReference type="EMBL" id="TCD66333.1"/>
    </source>
</evidence>
<accession>A0A4R0RHR2</accession>
<dbReference type="CDD" id="cd00067">
    <property type="entry name" value="GAL4"/>
    <property type="match status" value="1"/>
</dbReference>
<protein>
    <recommendedName>
        <fullName evidence="2">Zn(2)-C6 fungal-type domain-containing protein</fullName>
    </recommendedName>
</protein>